<protein>
    <submittedName>
        <fullName evidence="1">Uncharacterized protein</fullName>
    </submittedName>
</protein>
<evidence type="ECO:0000313" key="1">
    <source>
        <dbReference type="EMBL" id="JAH29924.1"/>
    </source>
</evidence>
<proteinExistence type="predicted"/>
<accession>A0A0E9RLG0</accession>
<reference evidence="1" key="1">
    <citation type="submission" date="2014-11" db="EMBL/GenBank/DDBJ databases">
        <authorList>
            <person name="Amaro Gonzalez C."/>
        </authorList>
    </citation>
    <scope>NUCLEOTIDE SEQUENCE</scope>
</reference>
<name>A0A0E9RLG0_ANGAN</name>
<dbReference type="AlphaFoldDB" id="A0A0E9RLG0"/>
<sequence>MAQSICLLFAVSQICLANLNVAVPRLSLY</sequence>
<dbReference type="EMBL" id="GBXM01078653">
    <property type="protein sequence ID" value="JAH29924.1"/>
    <property type="molecule type" value="Transcribed_RNA"/>
</dbReference>
<reference evidence="1" key="2">
    <citation type="journal article" date="2015" name="Fish Shellfish Immunol.">
        <title>Early steps in the European eel (Anguilla anguilla)-Vibrio vulnificus interaction in the gills: Role of the RtxA13 toxin.</title>
        <authorList>
            <person name="Callol A."/>
            <person name="Pajuelo D."/>
            <person name="Ebbesson L."/>
            <person name="Teles M."/>
            <person name="MacKenzie S."/>
            <person name="Amaro C."/>
        </authorList>
    </citation>
    <scope>NUCLEOTIDE SEQUENCE</scope>
</reference>
<organism evidence="1">
    <name type="scientific">Anguilla anguilla</name>
    <name type="common">European freshwater eel</name>
    <name type="synonym">Muraena anguilla</name>
    <dbReference type="NCBI Taxonomy" id="7936"/>
    <lineage>
        <taxon>Eukaryota</taxon>
        <taxon>Metazoa</taxon>
        <taxon>Chordata</taxon>
        <taxon>Craniata</taxon>
        <taxon>Vertebrata</taxon>
        <taxon>Euteleostomi</taxon>
        <taxon>Actinopterygii</taxon>
        <taxon>Neopterygii</taxon>
        <taxon>Teleostei</taxon>
        <taxon>Anguilliformes</taxon>
        <taxon>Anguillidae</taxon>
        <taxon>Anguilla</taxon>
    </lineage>
</organism>